<sequence length="195" mass="22079">MNEKTKSTADRILSATIQLMSEKGYKAVTIKEIAANAGMSEMTVFRTFGTKKAILEAIIDNYLYTGPIEQQIQKNITFNLEEDLLMISMLYHELLAKNRQIFLISIMERKTMPDIHVNVHKNAAKFLKVVIDYLKVMQEKGKVVDGDPEIQALTLMQFNYGKFVAETLLEGSSSTLPQEDYLREAITIIAKGLKP</sequence>
<dbReference type="PRINTS" id="PR00455">
    <property type="entry name" value="HTHTETR"/>
</dbReference>
<protein>
    <submittedName>
        <fullName evidence="4">TetR/AcrR family transcriptional regulator</fullName>
    </submittedName>
</protein>
<gene>
    <name evidence="4" type="ORF">KCX74_01895</name>
</gene>
<keyword evidence="1 2" id="KW-0238">DNA-binding</keyword>
<evidence type="ECO:0000313" key="5">
    <source>
        <dbReference type="Proteomes" id="UP000675284"/>
    </source>
</evidence>
<dbReference type="PROSITE" id="PS50977">
    <property type="entry name" value="HTH_TETR_2"/>
    <property type="match status" value="1"/>
</dbReference>
<organism evidence="4 5">
    <name type="scientific">Virgibacillus salarius</name>
    <dbReference type="NCBI Taxonomy" id="447199"/>
    <lineage>
        <taxon>Bacteria</taxon>
        <taxon>Bacillati</taxon>
        <taxon>Bacillota</taxon>
        <taxon>Bacilli</taxon>
        <taxon>Bacillales</taxon>
        <taxon>Bacillaceae</taxon>
        <taxon>Virgibacillus</taxon>
    </lineage>
</organism>
<dbReference type="RefSeq" id="WP_166529866.1">
    <property type="nucleotide sequence ID" value="NZ_JAGSOT010000003.1"/>
</dbReference>
<evidence type="ECO:0000259" key="3">
    <source>
        <dbReference type="PROSITE" id="PS50977"/>
    </source>
</evidence>
<dbReference type="InterPro" id="IPR050109">
    <property type="entry name" value="HTH-type_TetR-like_transc_reg"/>
</dbReference>
<dbReference type="InterPro" id="IPR009057">
    <property type="entry name" value="Homeodomain-like_sf"/>
</dbReference>
<reference evidence="4" key="1">
    <citation type="submission" date="2021-04" db="EMBL/GenBank/DDBJ databases">
        <title>Isolation and polyphasic classification of algal microorganism.</title>
        <authorList>
            <person name="Wang S."/>
        </authorList>
    </citation>
    <scope>NUCLEOTIDE SEQUENCE</scope>
    <source>
        <strain evidence="4">720a</strain>
    </source>
</reference>
<dbReference type="GO" id="GO:0003700">
    <property type="term" value="F:DNA-binding transcription factor activity"/>
    <property type="evidence" value="ECO:0007669"/>
    <property type="project" value="TreeGrafter"/>
</dbReference>
<dbReference type="EMBL" id="JAGSOT010000003">
    <property type="protein sequence ID" value="MBR7794789.1"/>
    <property type="molecule type" value="Genomic_DNA"/>
</dbReference>
<dbReference type="PANTHER" id="PTHR30055:SF226">
    <property type="entry name" value="HTH-TYPE TRANSCRIPTIONAL REGULATOR PKSA"/>
    <property type="match status" value="1"/>
</dbReference>
<feature type="domain" description="HTH tetR-type" evidence="3">
    <location>
        <begin position="6"/>
        <end position="66"/>
    </location>
</feature>
<dbReference type="PANTHER" id="PTHR30055">
    <property type="entry name" value="HTH-TYPE TRANSCRIPTIONAL REGULATOR RUTR"/>
    <property type="match status" value="1"/>
</dbReference>
<keyword evidence="5" id="KW-1185">Reference proteome</keyword>
<evidence type="ECO:0000256" key="1">
    <source>
        <dbReference type="ARBA" id="ARBA00023125"/>
    </source>
</evidence>
<dbReference type="Pfam" id="PF00440">
    <property type="entry name" value="TetR_N"/>
    <property type="match status" value="1"/>
</dbReference>
<dbReference type="GO" id="GO:0000976">
    <property type="term" value="F:transcription cis-regulatory region binding"/>
    <property type="evidence" value="ECO:0007669"/>
    <property type="project" value="TreeGrafter"/>
</dbReference>
<comment type="caution">
    <text evidence="4">The sequence shown here is derived from an EMBL/GenBank/DDBJ whole genome shotgun (WGS) entry which is preliminary data.</text>
</comment>
<accession>A0A941DTD0</accession>
<dbReference type="Proteomes" id="UP000675284">
    <property type="component" value="Unassembled WGS sequence"/>
</dbReference>
<dbReference type="Gene3D" id="1.10.357.10">
    <property type="entry name" value="Tetracycline Repressor, domain 2"/>
    <property type="match status" value="1"/>
</dbReference>
<dbReference type="AlphaFoldDB" id="A0A941DTD0"/>
<name>A0A941DTD0_9BACI</name>
<feature type="DNA-binding region" description="H-T-H motif" evidence="2">
    <location>
        <begin position="29"/>
        <end position="48"/>
    </location>
</feature>
<evidence type="ECO:0000256" key="2">
    <source>
        <dbReference type="PROSITE-ProRule" id="PRU00335"/>
    </source>
</evidence>
<dbReference type="InterPro" id="IPR001647">
    <property type="entry name" value="HTH_TetR"/>
</dbReference>
<proteinExistence type="predicted"/>
<dbReference type="SUPFAM" id="SSF46689">
    <property type="entry name" value="Homeodomain-like"/>
    <property type="match status" value="1"/>
</dbReference>
<evidence type="ECO:0000313" key="4">
    <source>
        <dbReference type="EMBL" id="MBR7794789.1"/>
    </source>
</evidence>